<dbReference type="Proteomes" id="UP001497472">
    <property type="component" value="Unassembled WGS sequence"/>
</dbReference>
<comment type="similarity">
    <text evidence="1">Belongs to the GILT family.</text>
</comment>
<accession>A0AAV1IVW8</accession>
<protein>
    <recommendedName>
        <fullName evidence="5">Gamma-interferon-inducible lysosomal thiol reductase</fullName>
    </recommendedName>
</protein>
<keyword evidence="2" id="KW-0325">Glycoprotein</keyword>
<name>A0AAV1IVW8_9NEOP</name>
<evidence type="ECO:0000313" key="3">
    <source>
        <dbReference type="EMBL" id="CAK1539929.1"/>
    </source>
</evidence>
<evidence type="ECO:0008006" key="5">
    <source>
        <dbReference type="Google" id="ProtNLM"/>
    </source>
</evidence>
<dbReference type="SUPFAM" id="SSF52833">
    <property type="entry name" value="Thioredoxin-like"/>
    <property type="match status" value="1"/>
</dbReference>
<dbReference type="InterPro" id="IPR036249">
    <property type="entry name" value="Thioredoxin-like_sf"/>
</dbReference>
<evidence type="ECO:0000313" key="4">
    <source>
        <dbReference type="Proteomes" id="UP001497472"/>
    </source>
</evidence>
<proteinExistence type="inferred from homology"/>
<dbReference type="GO" id="GO:0016671">
    <property type="term" value="F:oxidoreductase activity, acting on a sulfur group of donors, disulfide as acceptor"/>
    <property type="evidence" value="ECO:0007669"/>
    <property type="project" value="InterPro"/>
</dbReference>
<gene>
    <name evidence="3" type="ORF">LNINA_LOCUS24</name>
</gene>
<sequence length="200" mass="22461">MFARPNWGYYHTQNEPAGENVDVKLFYEAFCPHCRVFDTEQFRPVVERLGQYLDITTYPYGNAQTIEKDGETSFICQNGPDECYGNKLHACALHEILNKTTALIFNACMMEFSQEDRGSDDKAADACGKSMNIDSKPIKRCAKGPRGVELLKYYGEESKKVNFKHVPHILINGVQNDGKHFARDVCAALAAVPPECADLL</sequence>
<dbReference type="AlphaFoldDB" id="A0AAV1IVW8"/>
<reference evidence="3 4" key="1">
    <citation type="submission" date="2023-11" db="EMBL/GenBank/DDBJ databases">
        <authorList>
            <person name="Okamura Y."/>
        </authorList>
    </citation>
    <scope>NUCLEOTIDE SEQUENCE [LARGE SCALE GENOMIC DNA]</scope>
</reference>
<organism evidence="3 4">
    <name type="scientific">Leptosia nina</name>
    <dbReference type="NCBI Taxonomy" id="320188"/>
    <lineage>
        <taxon>Eukaryota</taxon>
        <taxon>Metazoa</taxon>
        <taxon>Ecdysozoa</taxon>
        <taxon>Arthropoda</taxon>
        <taxon>Hexapoda</taxon>
        <taxon>Insecta</taxon>
        <taxon>Pterygota</taxon>
        <taxon>Neoptera</taxon>
        <taxon>Endopterygota</taxon>
        <taxon>Lepidoptera</taxon>
        <taxon>Glossata</taxon>
        <taxon>Ditrysia</taxon>
        <taxon>Papilionoidea</taxon>
        <taxon>Pieridae</taxon>
        <taxon>Pierinae</taxon>
        <taxon>Leptosia</taxon>
    </lineage>
</organism>
<keyword evidence="4" id="KW-1185">Reference proteome</keyword>
<comment type="caution">
    <text evidence="3">The sequence shown here is derived from an EMBL/GenBank/DDBJ whole genome shotgun (WGS) entry which is preliminary data.</text>
</comment>
<dbReference type="PANTHER" id="PTHR13234">
    <property type="entry name" value="GAMMA-INTERFERON INDUCIBLE LYSOSOMAL THIOL REDUCTASE GILT"/>
    <property type="match status" value="1"/>
</dbReference>
<evidence type="ECO:0000256" key="1">
    <source>
        <dbReference type="ARBA" id="ARBA00005679"/>
    </source>
</evidence>
<dbReference type="EMBL" id="CAVLEF010000001">
    <property type="protein sequence ID" value="CAK1539929.1"/>
    <property type="molecule type" value="Genomic_DNA"/>
</dbReference>
<evidence type="ECO:0000256" key="2">
    <source>
        <dbReference type="ARBA" id="ARBA00023180"/>
    </source>
</evidence>
<dbReference type="Pfam" id="PF03227">
    <property type="entry name" value="GILT"/>
    <property type="match status" value="1"/>
</dbReference>
<dbReference type="Gene3D" id="3.40.30.10">
    <property type="entry name" value="Glutaredoxin"/>
    <property type="match status" value="1"/>
</dbReference>
<dbReference type="InterPro" id="IPR004911">
    <property type="entry name" value="Interferon-induced_GILT"/>
</dbReference>
<dbReference type="PANTHER" id="PTHR13234:SF71">
    <property type="entry name" value="GAMMA-INTERFERON-INDUCIBLE LYSOSOMAL THIOL REDUCTASE-LIKE PROTEIN"/>
    <property type="match status" value="1"/>
</dbReference>